<reference evidence="1 2" key="1">
    <citation type="journal article" date="2008" name="Nature">
        <title>The genome of the model beetle and pest Tribolium castaneum.</title>
        <authorList>
            <consortium name="Tribolium Genome Sequencing Consortium"/>
            <person name="Richards S."/>
            <person name="Gibbs R.A."/>
            <person name="Weinstock G.M."/>
            <person name="Brown S.J."/>
            <person name="Denell R."/>
            <person name="Beeman R.W."/>
            <person name="Gibbs R."/>
            <person name="Beeman R.W."/>
            <person name="Brown S.J."/>
            <person name="Bucher G."/>
            <person name="Friedrich M."/>
            <person name="Grimmelikhuijzen C.J."/>
            <person name="Klingler M."/>
            <person name="Lorenzen M."/>
            <person name="Richards S."/>
            <person name="Roth S."/>
            <person name="Schroder R."/>
            <person name="Tautz D."/>
            <person name="Zdobnov E.M."/>
            <person name="Muzny D."/>
            <person name="Gibbs R.A."/>
            <person name="Weinstock G.M."/>
            <person name="Attaway T."/>
            <person name="Bell S."/>
            <person name="Buhay C.J."/>
            <person name="Chandrabose M.N."/>
            <person name="Chavez D."/>
            <person name="Clerk-Blankenburg K.P."/>
            <person name="Cree A."/>
            <person name="Dao M."/>
            <person name="Davis C."/>
            <person name="Chacko J."/>
            <person name="Dinh H."/>
            <person name="Dugan-Rocha S."/>
            <person name="Fowler G."/>
            <person name="Garner T.T."/>
            <person name="Garnes J."/>
            <person name="Gnirke A."/>
            <person name="Hawes A."/>
            <person name="Hernandez J."/>
            <person name="Hines S."/>
            <person name="Holder M."/>
            <person name="Hume J."/>
            <person name="Jhangiani S.N."/>
            <person name="Joshi V."/>
            <person name="Khan Z.M."/>
            <person name="Jackson L."/>
            <person name="Kovar C."/>
            <person name="Kowis A."/>
            <person name="Lee S."/>
            <person name="Lewis L.R."/>
            <person name="Margolis J."/>
            <person name="Morgan M."/>
            <person name="Nazareth L.V."/>
            <person name="Nguyen N."/>
            <person name="Okwuonu G."/>
            <person name="Parker D."/>
            <person name="Richards S."/>
            <person name="Ruiz S.J."/>
            <person name="Santibanez J."/>
            <person name="Savard J."/>
            <person name="Scherer S.E."/>
            <person name="Schneider B."/>
            <person name="Sodergren E."/>
            <person name="Tautz D."/>
            <person name="Vattahil S."/>
            <person name="Villasana D."/>
            <person name="White C.S."/>
            <person name="Wright R."/>
            <person name="Park Y."/>
            <person name="Beeman R.W."/>
            <person name="Lord J."/>
            <person name="Oppert B."/>
            <person name="Lorenzen M."/>
            <person name="Brown S."/>
            <person name="Wang L."/>
            <person name="Savard J."/>
            <person name="Tautz D."/>
            <person name="Richards S."/>
            <person name="Weinstock G."/>
            <person name="Gibbs R.A."/>
            <person name="Liu Y."/>
            <person name="Worley K."/>
            <person name="Weinstock G."/>
            <person name="Elsik C.G."/>
            <person name="Reese J.T."/>
            <person name="Elhaik E."/>
            <person name="Landan G."/>
            <person name="Graur D."/>
            <person name="Arensburger P."/>
            <person name="Atkinson P."/>
            <person name="Beeman R.W."/>
            <person name="Beidler J."/>
            <person name="Brown S.J."/>
            <person name="Demuth J.P."/>
            <person name="Drury D.W."/>
            <person name="Du Y.Z."/>
            <person name="Fujiwara H."/>
            <person name="Lorenzen M."/>
            <person name="Maselli V."/>
            <person name="Osanai M."/>
            <person name="Park Y."/>
            <person name="Robertson H.M."/>
            <person name="Tu Z."/>
            <person name="Wang J.J."/>
            <person name="Wang S."/>
            <person name="Richards S."/>
            <person name="Song H."/>
            <person name="Zhang L."/>
            <person name="Sodergren E."/>
            <person name="Werner D."/>
            <person name="Stanke M."/>
            <person name="Morgenstern B."/>
            <person name="Solovyev V."/>
            <person name="Kosarev P."/>
            <person name="Brown G."/>
            <person name="Chen H.C."/>
            <person name="Ermolaeva O."/>
            <person name="Hlavina W."/>
            <person name="Kapustin Y."/>
            <person name="Kiryutin B."/>
            <person name="Kitts P."/>
            <person name="Maglott D."/>
            <person name="Pruitt K."/>
            <person name="Sapojnikov V."/>
            <person name="Souvorov A."/>
            <person name="Mackey A.J."/>
            <person name="Waterhouse R.M."/>
            <person name="Wyder S."/>
            <person name="Zdobnov E.M."/>
            <person name="Zdobnov E.M."/>
            <person name="Wyder S."/>
            <person name="Kriventseva E.V."/>
            <person name="Kadowaki T."/>
            <person name="Bork P."/>
            <person name="Aranda M."/>
            <person name="Bao R."/>
            <person name="Beermann A."/>
            <person name="Berns N."/>
            <person name="Bolognesi R."/>
            <person name="Bonneton F."/>
            <person name="Bopp D."/>
            <person name="Brown S.J."/>
            <person name="Bucher G."/>
            <person name="Butts T."/>
            <person name="Chaumot A."/>
            <person name="Denell R.E."/>
            <person name="Ferrier D.E."/>
            <person name="Friedrich M."/>
            <person name="Gordon C.M."/>
            <person name="Jindra M."/>
            <person name="Klingler M."/>
            <person name="Lan Q."/>
            <person name="Lattorff H.M."/>
            <person name="Laudet V."/>
            <person name="von Levetsow C."/>
            <person name="Liu Z."/>
            <person name="Lutz R."/>
            <person name="Lynch J.A."/>
            <person name="da Fonseca R.N."/>
            <person name="Posnien N."/>
            <person name="Reuter R."/>
            <person name="Roth S."/>
            <person name="Savard J."/>
            <person name="Schinko J.B."/>
            <person name="Schmitt C."/>
            <person name="Schoppmeier M."/>
            <person name="Schroder R."/>
            <person name="Shippy T.D."/>
            <person name="Simonnet F."/>
            <person name="Marques-Souza H."/>
            <person name="Tautz D."/>
            <person name="Tomoyasu Y."/>
            <person name="Trauner J."/>
            <person name="Van der Zee M."/>
            <person name="Vervoort M."/>
            <person name="Wittkopp N."/>
            <person name="Wimmer E.A."/>
            <person name="Yang X."/>
            <person name="Jones A.K."/>
            <person name="Sattelle D.B."/>
            <person name="Ebert P.R."/>
            <person name="Nelson D."/>
            <person name="Scott J.G."/>
            <person name="Beeman R.W."/>
            <person name="Muthukrishnan S."/>
            <person name="Kramer K.J."/>
            <person name="Arakane Y."/>
            <person name="Beeman R.W."/>
            <person name="Zhu Q."/>
            <person name="Hogenkamp D."/>
            <person name="Dixit R."/>
            <person name="Oppert B."/>
            <person name="Jiang H."/>
            <person name="Zou Z."/>
            <person name="Marshall J."/>
            <person name="Elpidina E."/>
            <person name="Vinokurov K."/>
            <person name="Oppert C."/>
            <person name="Zou Z."/>
            <person name="Evans J."/>
            <person name="Lu Z."/>
            <person name="Zhao P."/>
            <person name="Sumathipala N."/>
            <person name="Altincicek B."/>
            <person name="Vilcinskas A."/>
            <person name="Williams M."/>
            <person name="Hultmark D."/>
            <person name="Hetru C."/>
            <person name="Jiang H."/>
            <person name="Grimmelikhuijzen C.J."/>
            <person name="Hauser F."/>
            <person name="Cazzamali G."/>
            <person name="Williamson M."/>
            <person name="Park Y."/>
            <person name="Li B."/>
            <person name="Tanaka Y."/>
            <person name="Predel R."/>
            <person name="Neupert S."/>
            <person name="Schachtner J."/>
            <person name="Verleyen P."/>
            <person name="Raible F."/>
            <person name="Bork P."/>
            <person name="Friedrich M."/>
            <person name="Walden K.K."/>
            <person name="Robertson H.M."/>
            <person name="Angeli S."/>
            <person name="Foret S."/>
            <person name="Bucher G."/>
            <person name="Schuetz S."/>
            <person name="Maleszka R."/>
            <person name="Wimmer E.A."/>
            <person name="Beeman R.W."/>
            <person name="Lorenzen M."/>
            <person name="Tomoyasu Y."/>
            <person name="Miller S.C."/>
            <person name="Grossmann D."/>
            <person name="Bucher G."/>
        </authorList>
    </citation>
    <scope>NUCLEOTIDE SEQUENCE [LARGE SCALE GENOMIC DNA]</scope>
    <source>
        <strain evidence="1 2">Georgia GA2</strain>
    </source>
</reference>
<organism evidence="1 2">
    <name type="scientific">Tribolium castaneum</name>
    <name type="common">Red flour beetle</name>
    <dbReference type="NCBI Taxonomy" id="7070"/>
    <lineage>
        <taxon>Eukaryota</taxon>
        <taxon>Metazoa</taxon>
        <taxon>Ecdysozoa</taxon>
        <taxon>Arthropoda</taxon>
        <taxon>Hexapoda</taxon>
        <taxon>Insecta</taxon>
        <taxon>Pterygota</taxon>
        <taxon>Neoptera</taxon>
        <taxon>Endopterygota</taxon>
        <taxon>Coleoptera</taxon>
        <taxon>Polyphaga</taxon>
        <taxon>Cucujiformia</taxon>
        <taxon>Tenebrionidae</taxon>
        <taxon>Tenebrionidae incertae sedis</taxon>
        <taxon>Tribolium</taxon>
    </lineage>
</organism>
<gene>
    <name evidence="1" type="primary">GLEAN_10224</name>
    <name evidence="1" type="ORF">TcasGA2_TC010224</name>
</gene>
<dbReference type="SUPFAM" id="SSF56672">
    <property type="entry name" value="DNA/RNA polymerases"/>
    <property type="match status" value="1"/>
</dbReference>
<dbReference type="InParanoid" id="D6WTZ1"/>
<dbReference type="AlphaFoldDB" id="D6WTZ1"/>
<reference evidence="1 2" key="2">
    <citation type="journal article" date="2010" name="Nucleic Acids Res.">
        <title>BeetleBase in 2010: revisions to provide comprehensive genomic information for Tribolium castaneum.</title>
        <authorList>
            <person name="Kim H.S."/>
            <person name="Murphy T."/>
            <person name="Xia J."/>
            <person name="Caragea D."/>
            <person name="Park Y."/>
            <person name="Beeman R.W."/>
            <person name="Lorenzen M.D."/>
            <person name="Butcher S."/>
            <person name="Manak J.R."/>
            <person name="Brown S.J."/>
        </authorList>
    </citation>
    <scope>GENOME REANNOTATION</scope>
    <source>
        <strain evidence="1 2">Georgia GA2</strain>
    </source>
</reference>
<dbReference type="EMBL" id="KQ971355">
    <property type="protein sequence ID" value="EFA07217.1"/>
    <property type="molecule type" value="Genomic_DNA"/>
</dbReference>
<protein>
    <submittedName>
        <fullName evidence="1">Uncharacterized protein</fullName>
    </submittedName>
</protein>
<proteinExistence type="predicted"/>
<name>D6WTZ1_TRICA</name>
<keyword evidence="2" id="KW-1185">Reference proteome</keyword>
<sequence>MTAPQQMRETIPYPERRTKKLAKSVLPKFSSSIKIADAATVITIIVRDLITGSKVSDIQIKSNQTKIRTTITTVTIITTLHTENQIVLTLLLYKEEVLEIHKIFAKFADVFHLEIDPLSATNVCKQKIHIVQDVTPVDTKPYRLPHAQKAEVQNQTDRMLEEGIIEENNFRMVITNISGA</sequence>
<evidence type="ECO:0000313" key="2">
    <source>
        <dbReference type="Proteomes" id="UP000007266"/>
    </source>
</evidence>
<dbReference type="InterPro" id="IPR043502">
    <property type="entry name" value="DNA/RNA_pol_sf"/>
</dbReference>
<dbReference type="Proteomes" id="UP000007266">
    <property type="component" value="Linkage group 7"/>
</dbReference>
<dbReference type="HOGENOM" id="CLU_1498203_0_0_1"/>
<accession>D6WTZ1</accession>
<evidence type="ECO:0000313" key="1">
    <source>
        <dbReference type="EMBL" id="EFA07217.1"/>
    </source>
</evidence>
<dbReference type="GO" id="GO:0071897">
    <property type="term" value="P:DNA biosynthetic process"/>
    <property type="evidence" value="ECO:0007669"/>
    <property type="project" value="UniProtKB-ARBA"/>
</dbReference>
<dbReference type="PhylomeDB" id="D6WTZ1"/>
<dbReference type="Gene3D" id="3.10.10.10">
    <property type="entry name" value="HIV Type 1 Reverse Transcriptase, subunit A, domain 1"/>
    <property type="match status" value="1"/>
</dbReference>